<organism evidence="1">
    <name type="scientific">Singulisphaera sp. Ch08</name>
    <dbReference type="NCBI Taxonomy" id="3120278"/>
    <lineage>
        <taxon>Bacteria</taxon>
        <taxon>Pseudomonadati</taxon>
        <taxon>Planctomycetota</taxon>
        <taxon>Planctomycetia</taxon>
        <taxon>Isosphaerales</taxon>
        <taxon>Isosphaeraceae</taxon>
        <taxon>Singulisphaera</taxon>
    </lineage>
</organism>
<dbReference type="InterPro" id="IPR037181">
    <property type="entry name" value="SUFU_N"/>
</dbReference>
<evidence type="ECO:0000313" key="1">
    <source>
        <dbReference type="EMBL" id="XBH04670.1"/>
    </source>
</evidence>
<dbReference type="AlphaFoldDB" id="A0AAU7CI00"/>
<dbReference type="RefSeq" id="WP_406697461.1">
    <property type="nucleotide sequence ID" value="NZ_CP155447.1"/>
</dbReference>
<name>A0AAU7CI00_9BACT</name>
<proteinExistence type="predicted"/>
<protein>
    <recommendedName>
        <fullName evidence="2">Suppressor of fused-like domain-containing protein</fullName>
    </recommendedName>
</protein>
<dbReference type="EMBL" id="CP155447">
    <property type="protein sequence ID" value="XBH04670.1"/>
    <property type="molecule type" value="Genomic_DNA"/>
</dbReference>
<dbReference type="SUPFAM" id="SSF103359">
    <property type="entry name" value="Suppressor of Fused, N-terminal domain"/>
    <property type="match status" value="1"/>
</dbReference>
<evidence type="ECO:0008006" key="2">
    <source>
        <dbReference type="Google" id="ProtNLM"/>
    </source>
</evidence>
<reference evidence="1" key="1">
    <citation type="submission" date="2024-05" db="EMBL/GenBank/DDBJ databases">
        <title>Planctomycetes of the genus Singulisphaera possess chitinolytic capabilities.</title>
        <authorList>
            <person name="Ivanova A."/>
        </authorList>
    </citation>
    <scope>NUCLEOTIDE SEQUENCE</scope>
    <source>
        <strain evidence="1">Ch08T</strain>
    </source>
</reference>
<accession>A0AAU7CI00</accession>
<sequence length="241" mass="27622">MAKMQEDLEWKSRWEERGLAVQRILGDTIPPGSVTSFAWKEYVLPGACAMRFSPRRASDGFLCMTLGLTQPLHSTDTAFPWEFSVRTNSLEEWPCDLLYQILTQWLWEKGDMGFGYHLPFVFFTDRGGKLWSGISDDVFELNVVGTIRGLYLWTDERRLSFKTSSGDFRLLVVVGVTEDEDRLAHSTTPAHLMLFLRCMGVSQICDPYRRSALSIPGATDQWRRIECMSHDNAFDELQGMV</sequence>
<gene>
    <name evidence="1" type="ORF">V5E97_01255</name>
</gene>